<gene>
    <name evidence="1" type="ORF">MNBD_GAMMA04-2256</name>
</gene>
<accession>A0A3B0W3J1</accession>
<sequence length="95" mass="10504">MVAHFLIFPVIFLDLSIIWTGAGGGGENFGLKIPPLKALDIELSKTECISGVPFFGDFIGQATKPYIKLDGQIQRQNPYTKRMANSLDYANAREQ</sequence>
<name>A0A3B0W3J1_9ZZZZ</name>
<reference evidence="1" key="1">
    <citation type="submission" date="2018-06" db="EMBL/GenBank/DDBJ databases">
        <authorList>
            <person name="Zhirakovskaya E."/>
        </authorList>
    </citation>
    <scope>NUCLEOTIDE SEQUENCE</scope>
</reference>
<dbReference type="EMBL" id="UOFB01000168">
    <property type="protein sequence ID" value="VAW46993.1"/>
    <property type="molecule type" value="Genomic_DNA"/>
</dbReference>
<organism evidence="1">
    <name type="scientific">hydrothermal vent metagenome</name>
    <dbReference type="NCBI Taxonomy" id="652676"/>
    <lineage>
        <taxon>unclassified sequences</taxon>
        <taxon>metagenomes</taxon>
        <taxon>ecological metagenomes</taxon>
    </lineage>
</organism>
<protein>
    <submittedName>
        <fullName evidence="1">Uncharacterized protein</fullName>
    </submittedName>
</protein>
<evidence type="ECO:0000313" key="1">
    <source>
        <dbReference type="EMBL" id="VAW46993.1"/>
    </source>
</evidence>
<proteinExistence type="predicted"/>
<dbReference type="AlphaFoldDB" id="A0A3B0W3J1"/>